<dbReference type="EMBL" id="MVIL01000927">
    <property type="protein sequence ID" value="ORB76371.1"/>
    <property type="molecule type" value="Genomic_DNA"/>
</dbReference>
<sequence>MTATMDAKAELARVVVRTPSARQAEVSALLRFGGGLH</sequence>
<accession>A0ABX3TC46</accession>
<feature type="non-terminal residue" evidence="1">
    <location>
        <position position="37"/>
    </location>
</feature>
<gene>
    <name evidence="1" type="ORF">BST46_30505</name>
</gene>
<keyword evidence="2" id="KW-1185">Reference proteome</keyword>
<evidence type="ECO:0000313" key="1">
    <source>
        <dbReference type="EMBL" id="ORB76371.1"/>
    </source>
</evidence>
<organism evidence="1 2">
    <name type="scientific">Mycobacterium timonense</name>
    <dbReference type="NCBI Taxonomy" id="701043"/>
    <lineage>
        <taxon>Bacteria</taxon>
        <taxon>Bacillati</taxon>
        <taxon>Actinomycetota</taxon>
        <taxon>Actinomycetes</taxon>
        <taxon>Mycobacteriales</taxon>
        <taxon>Mycobacteriaceae</taxon>
        <taxon>Mycobacterium</taxon>
        <taxon>Mycobacterium avium complex (MAC)</taxon>
    </lineage>
</organism>
<protein>
    <submittedName>
        <fullName evidence="1">WhiA protein</fullName>
    </submittedName>
</protein>
<comment type="caution">
    <text evidence="1">The sequence shown here is derived from an EMBL/GenBank/DDBJ whole genome shotgun (WGS) entry which is preliminary data.</text>
</comment>
<evidence type="ECO:0000313" key="2">
    <source>
        <dbReference type="Proteomes" id="UP000192847"/>
    </source>
</evidence>
<reference evidence="1 2" key="1">
    <citation type="submission" date="2017-02" db="EMBL/GenBank/DDBJ databases">
        <title>The new phylogeny of genus Mycobacterium.</title>
        <authorList>
            <person name="Tortoli E."/>
            <person name="Trovato A."/>
            <person name="Cirillo D.M."/>
        </authorList>
    </citation>
    <scope>NUCLEOTIDE SEQUENCE [LARGE SCALE GENOMIC DNA]</scope>
    <source>
        <strain evidence="1 2">CCUG 56329</strain>
    </source>
</reference>
<proteinExistence type="predicted"/>
<name>A0ABX3TC46_9MYCO</name>
<dbReference type="Proteomes" id="UP000192847">
    <property type="component" value="Unassembled WGS sequence"/>
</dbReference>